<dbReference type="RefSeq" id="WP_207299652.1">
    <property type="nucleotide sequence ID" value="NZ_CP071444.1"/>
</dbReference>
<dbReference type="GO" id="GO:0006281">
    <property type="term" value="P:DNA repair"/>
    <property type="evidence" value="ECO:0007669"/>
    <property type="project" value="UniProtKB-UniRule"/>
</dbReference>
<evidence type="ECO:0000256" key="10">
    <source>
        <dbReference type="ARBA" id="ARBA00023204"/>
    </source>
</evidence>
<evidence type="ECO:0000256" key="1">
    <source>
        <dbReference type="ARBA" id="ARBA00004496"/>
    </source>
</evidence>
<dbReference type="EMBL" id="CP071444">
    <property type="protein sequence ID" value="QSX08310.1"/>
    <property type="molecule type" value="Genomic_DNA"/>
</dbReference>
<accession>A0A974XGJ1</accession>
<dbReference type="AlphaFoldDB" id="A0A974XGJ1"/>
<feature type="binding site" evidence="13">
    <location>
        <position position="62"/>
    </location>
    <ligand>
        <name>Mg(2+)</name>
        <dbReference type="ChEBI" id="CHEBI:18420"/>
    </ligand>
</feature>
<dbReference type="GO" id="GO:0007059">
    <property type="term" value="P:chromosome segregation"/>
    <property type="evidence" value="ECO:0007669"/>
    <property type="project" value="UniProtKB-UniRule"/>
</dbReference>
<dbReference type="GO" id="GO:0000287">
    <property type="term" value="F:magnesium ion binding"/>
    <property type="evidence" value="ECO:0007669"/>
    <property type="project" value="UniProtKB-UniRule"/>
</dbReference>
<dbReference type="KEGG" id="alka:J0B03_11050"/>
<dbReference type="InterPro" id="IPR011335">
    <property type="entry name" value="Restrct_endonuc-II-like"/>
</dbReference>
<feature type="binding site" evidence="13">
    <location>
        <position position="77"/>
    </location>
    <ligand>
        <name>Mg(2+)</name>
        <dbReference type="ChEBI" id="CHEBI:18420"/>
    </ligand>
</feature>
<keyword evidence="15" id="KW-1185">Reference proteome</keyword>
<evidence type="ECO:0000256" key="8">
    <source>
        <dbReference type="ARBA" id="ARBA00022842"/>
    </source>
</evidence>
<sequence length="184" mass="21491">MAYWNSRGLRGSTLEEFINLTNEEYLKHGLAVIQKLPTAIKPIQLDPEKRVIRLAYFEQKSTVDYMGNIQGIPVCFDVKETGKQSLPISNIHDHQMEFMDQFSRQNGLAFIIVQFTAVDRCFLLPFEEIKRYWNAAKEGGRKSIPWKAMNEAYEIKREGLFYLHYLRAVEAYLVDCNPENETME</sequence>
<keyword evidence="7 13" id="KW-0378">Hydrolase</keyword>
<dbReference type="SUPFAM" id="SSF52980">
    <property type="entry name" value="Restriction endonuclease-like"/>
    <property type="match status" value="1"/>
</dbReference>
<dbReference type="GO" id="GO:0008821">
    <property type="term" value="F:crossover junction DNA endonuclease activity"/>
    <property type="evidence" value="ECO:0007669"/>
    <property type="project" value="UniProtKB-EC"/>
</dbReference>
<reference evidence="14" key="1">
    <citation type="submission" date="2021-03" db="EMBL/GenBank/DDBJ databases">
        <title>Alkalibacter marinus sp. nov., isolated from tidal flat sediment.</title>
        <authorList>
            <person name="Namirimu T."/>
            <person name="Yang J.-A."/>
            <person name="Yang S.-H."/>
            <person name="Kim Y.-J."/>
            <person name="Kwon K.K."/>
        </authorList>
    </citation>
    <scope>NUCLEOTIDE SEQUENCE</scope>
    <source>
        <strain evidence="14">ES005</strain>
    </source>
</reference>
<feature type="site" description="Transition state stabilizer" evidence="13">
    <location>
        <position position="79"/>
    </location>
</feature>
<proteinExistence type="inferred from homology"/>
<keyword evidence="5 13" id="KW-0255">Endonuclease</keyword>
<feature type="binding site" evidence="13">
    <location>
        <position position="64"/>
    </location>
    <ligand>
        <name>Mg(2+)</name>
        <dbReference type="ChEBI" id="CHEBI:18420"/>
    </ligand>
</feature>
<evidence type="ECO:0000256" key="9">
    <source>
        <dbReference type="ARBA" id="ARBA00023172"/>
    </source>
</evidence>
<evidence type="ECO:0000256" key="5">
    <source>
        <dbReference type="ARBA" id="ARBA00022759"/>
    </source>
</evidence>
<dbReference type="EC" id="3.1.21.10" evidence="13"/>
<dbReference type="CDD" id="cd22354">
    <property type="entry name" value="RecU-like"/>
    <property type="match status" value="1"/>
</dbReference>
<keyword evidence="6 13" id="KW-0227">DNA damage</keyword>
<dbReference type="InterPro" id="IPR011856">
    <property type="entry name" value="tRNA_endonuc-like_dom_sf"/>
</dbReference>
<organism evidence="14 15">
    <name type="scientific">Alkalibacter rhizosphaerae</name>
    <dbReference type="NCBI Taxonomy" id="2815577"/>
    <lineage>
        <taxon>Bacteria</taxon>
        <taxon>Bacillati</taxon>
        <taxon>Bacillota</taxon>
        <taxon>Clostridia</taxon>
        <taxon>Eubacteriales</taxon>
        <taxon>Eubacteriaceae</taxon>
        <taxon>Alkalibacter</taxon>
    </lineage>
</organism>
<keyword evidence="9 13" id="KW-0233">DNA recombination</keyword>
<dbReference type="HAMAP" id="MF_00130">
    <property type="entry name" value="RecU"/>
    <property type="match status" value="1"/>
</dbReference>
<dbReference type="Pfam" id="PF03838">
    <property type="entry name" value="RecU"/>
    <property type="match status" value="1"/>
</dbReference>
<comment type="function">
    <text evidence="13">Endonuclease that resolves Holliday junction intermediates in genetic recombination. Cleaves mobile four-strand junctions by introducing symmetrical nicks in paired strands. Promotes annealing of linear ssDNA with homologous dsDNA. Required for DNA repair, homologous recombination and chromosome segregation.</text>
</comment>
<evidence type="ECO:0000313" key="14">
    <source>
        <dbReference type="EMBL" id="QSX08310.1"/>
    </source>
</evidence>
<protein>
    <recommendedName>
        <fullName evidence="12 13">Holliday junction resolvase RecU</fullName>
        <ecNumber evidence="13">3.1.21.10</ecNumber>
    </recommendedName>
    <alternativeName>
        <fullName evidence="13">Recombination protein U homolog</fullName>
    </alternativeName>
</protein>
<comment type="subcellular location">
    <subcellularLocation>
        <location evidence="1 13">Cytoplasm</location>
    </subcellularLocation>
</comment>
<keyword evidence="10 13" id="KW-0234">DNA repair</keyword>
<feature type="binding site" evidence="13">
    <location>
        <position position="95"/>
    </location>
    <ligand>
        <name>Mg(2+)</name>
        <dbReference type="ChEBI" id="CHEBI:18420"/>
    </ligand>
</feature>
<comment type="similarity">
    <text evidence="11 13">Belongs to the RecU family.</text>
</comment>
<dbReference type="InterPro" id="IPR004612">
    <property type="entry name" value="Resolv_RecU"/>
</dbReference>
<dbReference type="Gene3D" id="3.40.1350.10">
    <property type="match status" value="1"/>
</dbReference>
<keyword evidence="8 13" id="KW-0460">Magnesium</keyword>
<evidence type="ECO:0000256" key="4">
    <source>
        <dbReference type="ARBA" id="ARBA00022723"/>
    </source>
</evidence>
<evidence type="ECO:0000256" key="12">
    <source>
        <dbReference type="ARBA" id="ARBA00029523"/>
    </source>
</evidence>
<evidence type="ECO:0000256" key="7">
    <source>
        <dbReference type="ARBA" id="ARBA00022801"/>
    </source>
</evidence>
<evidence type="ECO:0000256" key="11">
    <source>
        <dbReference type="ARBA" id="ARBA00023447"/>
    </source>
</evidence>
<evidence type="ECO:0000256" key="13">
    <source>
        <dbReference type="HAMAP-Rule" id="MF_00130"/>
    </source>
</evidence>
<comment type="cofactor">
    <cofactor evidence="13">
        <name>Mg(2+)</name>
        <dbReference type="ChEBI" id="CHEBI:18420"/>
    </cofactor>
    <text evidence="13">Binds 1 Mg(2+) ion per subunit.</text>
</comment>
<dbReference type="GO" id="GO:0003676">
    <property type="term" value="F:nucleic acid binding"/>
    <property type="evidence" value="ECO:0007669"/>
    <property type="project" value="InterPro"/>
</dbReference>
<keyword evidence="2 13" id="KW-0963">Cytoplasm</keyword>
<comment type="catalytic activity">
    <reaction evidence="13">
        <text>Endonucleolytic cleavage at a junction such as a reciprocal single-stranded crossover between two homologous DNA duplexes (Holliday junction).</text>
        <dbReference type="EC" id="3.1.21.10"/>
    </reaction>
</comment>
<dbReference type="GO" id="GO:0005737">
    <property type="term" value="C:cytoplasm"/>
    <property type="evidence" value="ECO:0007669"/>
    <property type="project" value="UniProtKB-SubCell"/>
</dbReference>
<dbReference type="Proteomes" id="UP000663499">
    <property type="component" value="Chromosome"/>
</dbReference>
<evidence type="ECO:0000313" key="15">
    <source>
        <dbReference type="Proteomes" id="UP000663499"/>
    </source>
</evidence>
<keyword evidence="4 13" id="KW-0479">Metal-binding</keyword>
<gene>
    <name evidence="13" type="primary">recU</name>
    <name evidence="14" type="ORF">J0B03_11050</name>
</gene>
<name>A0A974XGJ1_9FIRM</name>
<dbReference type="GO" id="GO:0006310">
    <property type="term" value="P:DNA recombination"/>
    <property type="evidence" value="ECO:0007669"/>
    <property type="project" value="UniProtKB-UniRule"/>
</dbReference>
<keyword evidence="3 13" id="KW-0540">Nuclease</keyword>
<evidence type="ECO:0000256" key="6">
    <source>
        <dbReference type="ARBA" id="ARBA00022763"/>
    </source>
</evidence>
<evidence type="ECO:0000256" key="3">
    <source>
        <dbReference type="ARBA" id="ARBA00022722"/>
    </source>
</evidence>
<dbReference type="PIRSF" id="PIRSF037785">
    <property type="entry name" value="RecU"/>
    <property type="match status" value="1"/>
</dbReference>
<evidence type="ECO:0000256" key="2">
    <source>
        <dbReference type="ARBA" id="ARBA00022490"/>
    </source>
</evidence>